<evidence type="ECO:0000313" key="2">
    <source>
        <dbReference type="Proteomes" id="UP001259659"/>
    </source>
</evidence>
<proteinExistence type="predicted"/>
<dbReference type="RefSeq" id="WP_310917373.1">
    <property type="nucleotide sequence ID" value="NZ_JAMQON010000001.1"/>
</dbReference>
<dbReference type="InterPro" id="IPR046783">
    <property type="entry name" value="HTH_63"/>
</dbReference>
<name>A0ABU2F6C0_9EURY</name>
<sequence length="171" mass="18278">MSKETGQTDESDAPGGALEVDLWVRRPVCGPRTTVIDRLSGLRASGSLADFSVTTWPEELVLTGANRQAELLDTIERFEDWAADRGLSLRPPFETRTASMLVGDSEDVLTTPMLLAAAYEDGELVGVYPCTDGTTTWTVPEFLNALEAGARGPDAGLGDHPLLAPTERGTS</sequence>
<organism evidence="1 2">
    <name type="scientific">Haloarcula saliterrae</name>
    <dbReference type="NCBI Taxonomy" id="2950534"/>
    <lineage>
        <taxon>Archaea</taxon>
        <taxon>Methanobacteriati</taxon>
        <taxon>Methanobacteriota</taxon>
        <taxon>Stenosarchaea group</taxon>
        <taxon>Halobacteria</taxon>
        <taxon>Halobacteriales</taxon>
        <taxon>Haloarculaceae</taxon>
        <taxon>Haloarcula</taxon>
    </lineage>
</organism>
<comment type="caution">
    <text evidence="1">The sequence shown here is derived from an EMBL/GenBank/DDBJ whole genome shotgun (WGS) entry which is preliminary data.</text>
</comment>
<accession>A0ABU2F6C0</accession>
<dbReference type="EMBL" id="JAMQON010000001">
    <property type="protein sequence ID" value="MDS0257814.1"/>
    <property type="molecule type" value="Genomic_DNA"/>
</dbReference>
<reference evidence="1 2" key="1">
    <citation type="submission" date="2022-06" db="EMBL/GenBank/DDBJ databases">
        <title>Haloarcula sp. a new haloarchaeum isolate from saline soil.</title>
        <authorList>
            <person name="Strakova D."/>
            <person name="Galisteo C."/>
            <person name="Sanchez-Porro C."/>
            <person name="Ventosa A."/>
        </authorList>
    </citation>
    <scope>NUCLEOTIDE SEQUENCE [LARGE SCALE GENOMIC DNA]</scope>
    <source>
        <strain evidence="1 2">S1CR25-12</strain>
    </source>
</reference>
<keyword evidence="2" id="KW-1185">Reference proteome</keyword>
<protein>
    <submittedName>
        <fullName evidence="1">Uncharacterized protein</fullName>
    </submittedName>
</protein>
<evidence type="ECO:0000313" key="1">
    <source>
        <dbReference type="EMBL" id="MDS0257814.1"/>
    </source>
</evidence>
<dbReference type="Pfam" id="PF20575">
    <property type="entry name" value="HTH_63"/>
    <property type="match status" value="1"/>
</dbReference>
<dbReference type="Proteomes" id="UP001259659">
    <property type="component" value="Unassembled WGS sequence"/>
</dbReference>
<gene>
    <name evidence="1" type="ORF">NDI56_00165</name>
</gene>